<organism evidence="2 3">
    <name type="scientific">Motilimonas cestriensis</name>
    <dbReference type="NCBI Taxonomy" id="2742685"/>
    <lineage>
        <taxon>Bacteria</taxon>
        <taxon>Pseudomonadati</taxon>
        <taxon>Pseudomonadota</taxon>
        <taxon>Gammaproteobacteria</taxon>
        <taxon>Alteromonadales</taxon>
        <taxon>Alteromonadales genera incertae sedis</taxon>
        <taxon>Motilimonas</taxon>
    </lineage>
</organism>
<dbReference type="EMBL" id="JAIMJA010000019">
    <property type="protein sequence ID" value="MCE2596454.1"/>
    <property type="molecule type" value="Genomic_DNA"/>
</dbReference>
<proteinExistence type="predicted"/>
<gene>
    <name evidence="2" type="ORF">K6Y31_16785</name>
</gene>
<evidence type="ECO:0000256" key="1">
    <source>
        <dbReference type="SAM" id="SignalP"/>
    </source>
</evidence>
<sequence>MNFTLRFIFTLLCAGVLSAHASTVPPSSEPLADKILGDWHCSFAVKESGAKVSIESDDRFMRGGQLASKGVLKATFSPELPEIEYAVNSKASWKVEQGYLVTTLTDVSVVNLTDPEFDDIVNPQQLFPVNVSESLQILAISSSSMVLKSAAAGQEYRCKRIN</sequence>
<evidence type="ECO:0000313" key="3">
    <source>
        <dbReference type="Proteomes" id="UP001201273"/>
    </source>
</evidence>
<reference evidence="2 3" key="1">
    <citation type="journal article" date="2022" name="Environ. Microbiol. Rep.">
        <title>Eco-phylogenetic analyses reveal divergent evolution of vitamin B12 metabolism in the marine bacterial family 'Psychromonadaceae'.</title>
        <authorList>
            <person name="Jin X."/>
            <person name="Yang Y."/>
            <person name="Cao H."/>
            <person name="Gao B."/>
            <person name="Zhao Z."/>
        </authorList>
    </citation>
    <scope>NUCLEOTIDE SEQUENCE [LARGE SCALE GENOMIC DNA]</scope>
    <source>
        <strain evidence="2 3">MKS20</strain>
    </source>
</reference>
<dbReference type="RefSeq" id="WP_233054092.1">
    <property type="nucleotide sequence ID" value="NZ_JAIMJA010000019.1"/>
</dbReference>
<comment type="caution">
    <text evidence="2">The sequence shown here is derived from an EMBL/GenBank/DDBJ whole genome shotgun (WGS) entry which is preliminary data.</text>
</comment>
<keyword evidence="3" id="KW-1185">Reference proteome</keyword>
<name>A0ABS8WBR4_9GAMM</name>
<evidence type="ECO:0000313" key="2">
    <source>
        <dbReference type="EMBL" id="MCE2596454.1"/>
    </source>
</evidence>
<protein>
    <submittedName>
        <fullName evidence="2">Uncharacterized protein</fullName>
    </submittedName>
</protein>
<feature type="chain" id="PRO_5046151853" evidence="1">
    <location>
        <begin position="22"/>
        <end position="162"/>
    </location>
</feature>
<accession>A0ABS8WBR4</accession>
<keyword evidence="1" id="KW-0732">Signal</keyword>
<dbReference type="Proteomes" id="UP001201273">
    <property type="component" value="Unassembled WGS sequence"/>
</dbReference>
<feature type="signal peptide" evidence="1">
    <location>
        <begin position="1"/>
        <end position="21"/>
    </location>
</feature>